<sequence>VGMWIQLASCYYIIIDTDPSIFGLLNNKPCLFKAAIFFFIMTTAQVQDMRDQEEWAMSVEHIILEIANLVGIGIE</sequence>
<dbReference type="EMBL" id="CAJVPU010037177">
    <property type="protein sequence ID" value="CAG8731908.1"/>
    <property type="molecule type" value="Genomic_DNA"/>
</dbReference>
<comment type="caution">
    <text evidence="1">The sequence shown here is derived from an EMBL/GenBank/DDBJ whole genome shotgun (WGS) entry which is preliminary data.</text>
</comment>
<proteinExistence type="predicted"/>
<protein>
    <submittedName>
        <fullName evidence="1">9798_t:CDS:1</fullName>
    </submittedName>
</protein>
<dbReference type="Proteomes" id="UP000789702">
    <property type="component" value="Unassembled WGS sequence"/>
</dbReference>
<evidence type="ECO:0000313" key="1">
    <source>
        <dbReference type="EMBL" id="CAG8731908.1"/>
    </source>
</evidence>
<keyword evidence="2" id="KW-1185">Reference proteome</keyword>
<accession>A0ACA9PZW3</accession>
<organism evidence="1 2">
    <name type="scientific">Dentiscutata heterogama</name>
    <dbReference type="NCBI Taxonomy" id="1316150"/>
    <lineage>
        <taxon>Eukaryota</taxon>
        <taxon>Fungi</taxon>
        <taxon>Fungi incertae sedis</taxon>
        <taxon>Mucoromycota</taxon>
        <taxon>Glomeromycotina</taxon>
        <taxon>Glomeromycetes</taxon>
        <taxon>Diversisporales</taxon>
        <taxon>Gigasporaceae</taxon>
        <taxon>Dentiscutata</taxon>
    </lineage>
</organism>
<name>A0ACA9PZW3_9GLOM</name>
<reference evidence="1" key="1">
    <citation type="submission" date="2021-06" db="EMBL/GenBank/DDBJ databases">
        <authorList>
            <person name="Kallberg Y."/>
            <person name="Tangrot J."/>
            <person name="Rosling A."/>
        </authorList>
    </citation>
    <scope>NUCLEOTIDE SEQUENCE</scope>
    <source>
        <strain evidence="1">IL203A</strain>
    </source>
</reference>
<evidence type="ECO:0000313" key="2">
    <source>
        <dbReference type="Proteomes" id="UP000789702"/>
    </source>
</evidence>
<gene>
    <name evidence="1" type="ORF">DHETER_LOCUS13493</name>
</gene>
<feature type="non-terminal residue" evidence="1">
    <location>
        <position position="1"/>
    </location>
</feature>